<proteinExistence type="predicted"/>
<dbReference type="AlphaFoldDB" id="A0A2I0IV06"/>
<gene>
    <name evidence="1" type="ORF">CRG98_031793</name>
</gene>
<protein>
    <submittedName>
        <fullName evidence="1">Uncharacterized protein</fullName>
    </submittedName>
</protein>
<organism evidence="1 2">
    <name type="scientific">Punica granatum</name>
    <name type="common">Pomegranate</name>
    <dbReference type="NCBI Taxonomy" id="22663"/>
    <lineage>
        <taxon>Eukaryota</taxon>
        <taxon>Viridiplantae</taxon>
        <taxon>Streptophyta</taxon>
        <taxon>Embryophyta</taxon>
        <taxon>Tracheophyta</taxon>
        <taxon>Spermatophyta</taxon>
        <taxon>Magnoliopsida</taxon>
        <taxon>eudicotyledons</taxon>
        <taxon>Gunneridae</taxon>
        <taxon>Pentapetalae</taxon>
        <taxon>rosids</taxon>
        <taxon>malvids</taxon>
        <taxon>Myrtales</taxon>
        <taxon>Lythraceae</taxon>
        <taxon>Punica</taxon>
    </lineage>
</organism>
<dbReference type="EMBL" id="PGOL01002454">
    <property type="protein sequence ID" value="PKI47832.1"/>
    <property type="molecule type" value="Genomic_DNA"/>
</dbReference>
<evidence type="ECO:0000313" key="1">
    <source>
        <dbReference type="EMBL" id="PKI47832.1"/>
    </source>
</evidence>
<dbReference type="Proteomes" id="UP000233551">
    <property type="component" value="Unassembled WGS sequence"/>
</dbReference>
<keyword evidence="2" id="KW-1185">Reference proteome</keyword>
<sequence length="174" mass="19774">MSRTYLVQKVEGLLLKKKRWTIGSDRIGPDRASPPEGETARDRSWAELERWAEWAELLGWTCEEREFGRGPLTQGGRGLRRTAAMAPRAMALAPRRRDDGPRGDSRALSLVVRLWVCLAKLMCAPFRALHPDRDYDLSNETDIRPLGGRLPGTVHSDILLRPPRIGFDRTSRFL</sequence>
<name>A0A2I0IV06_PUNGR</name>
<accession>A0A2I0IV06</accession>
<comment type="caution">
    <text evidence="1">The sequence shown here is derived from an EMBL/GenBank/DDBJ whole genome shotgun (WGS) entry which is preliminary data.</text>
</comment>
<evidence type="ECO:0000313" key="2">
    <source>
        <dbReference type="Proteomes" id="UP000233551"/>
    </source>
</evidence>
<reference evidence="1 2" key="1">
    <citation type="submission" date="2017-11" db="EMBL/GenBank/DDBJ databases">
        <title>De-novo sequencing of pomegranate (Punica granatum L.) genome.</title>
        <authorList>
            <person name="Akparov Z."/>
            <person name="Amiraslanov A."/>
            <person name="Hajiyeva S."/>
            <person name="Abbasov M."/>
            <person name="Kaur K."/>
            <person name="Hamwieh A."/>
            <person name="Solovyev V."/>
            <person name="Salamov A."/>
            <person name="Braich B."/>
            <person name="Kosarev P."/>
            <person name="Mahmoud A."/>
            <person name="Hajiyev E."/>
            <person name="Babayeva S."/>
            <person name="Izzatullayeva V."/>
            <person name="Mammadov A."/>
            <person name="Mammadov A."/>
            <person name="Sharifova S."/>
            <person name="Ojaghi J."/>
            <person name="Eynullazada K."/>
            <person name="Bayramov B."/>
            <person name="Abdulazimova A."/>
            <person name="Shahmuradov I."/>
        </authorList>
    </citation>
    <scope>NUCLEOTIDE SEQUENCE [LARGE SCALE GENOMIC DNA]</scope>
    <source>
        <strain evidence="2">cv. AG2017</strain>
        <tissue evidence="1">Leaf</tissue>
    </source>
</reference>